<protein>
    <recommendedName>
        <fullName evidence="4">DUF2459 domain-containing protein</fullName>
    </recommendedName>
</protein>
<dbReference type="RefSeq" id="WP_236699432.1">
    <property type="nucleotide sequence ID" value="NZ_CP011805.1"/>
</dbReference>
<dbReference type="KEGG" id="amx:AM2010_1403"/>
<dbReference type="Pfam" id="PF09601">
    <property type="entry name" value="DUF2459"/>
    <property type="match status" value="1"/>
</dbReference>
<dbReference type="EMBL" id="CP011805">
    <property type="protein sequence ID" value="AKM07475.1"/>
    <property type="molecule type" value="Genomic_DNA"/>
</dbReference>
<feature type="transmembrane region" description="Helical" evidence="1">
    <location>
        <begin position="19"/>
        <end position="37"/>
    </location>
</feature>
<dbReference type="Proteomes" id="UP000037643">
    <property type="component" value="Chromosome"/>
</dbReference>
<evidence type="ECO:0000256" key="1">
    <source>
        <dbReference type="SAM" id="Phobius"/>
    </source>
</evidence>
<dbReference type="InterPro" id="IPR011727">
    <property type="entry name" value="CHP02117"/>
</dbReference>
<keyword evidence="1" id="KW-1133">Transmembrane helix</keyword>
<keyword evidence="1" id="KW-0472">Membrane</keyword>
<proteinExistence type="predicted"/>
<keyword evidence="1" id="KW-0812">Transmembrane</keyword>
<gene>
    <name evidence="2" type="ORF">AM2010_1403</name>
</gene>
<evidence type="ECO:0000313" key="3">
    <source>
        <dbReference type="Proteomes" id="UP000037643"/>
    </source>
</evidence>
<organism evidence="2 3">
    <name type="scientific">Pelagerythrobacter marensis</name>
    <dbReference type="NCBI Taxonomy" id="543877"/>
    <lineage>
        <taxon>Bacteria</taxon>
        <taxon>Pseudomonadati</taxon>
        <taxon>Pseudomonadota</taxon>
        <taxon>Alphaproteobacteria</taxon>
        <taxon>Sphingomonadales</taxon>
        <taxon>Erythrobacteraceae</taxon>
        <taxon>Pelagerythrobacter</taxon>
    </lineage>
</organism>
<evidence type="ECO:0000313" key="2">
    <source>
        <dbReference type="EMBL" id="AKM07475.1"/>
    </source>
</evidence>
<reference evidence="2 3" key="1">
    <citation type="submission" date="2015-06" db="EMBL/GenBank/DDBJ databases">
        <authorList>
            <person name="Kim K.M."/>
        </authorList>
    </citation>
    <scope>NUCLEOTIDE SEQUENCE [LARGE SCALE GENOMIC DNA]</scope>
    <source>
        <strain evidence="2 3">KCTC 22370</strain>
    </source>
</reference>
<dbReference type="PATRIC" id="fig|543877.4.peg.1426"/>
<dbReference type="AlphaFoldDB" id="A0A0G3X7C3"/>
<evidence type="ECO:0008006" key="4">
    <source>
        <dbReference type="Google" id="ProtNLM"/>
    </source>
</evidence>
<name>A0A0G3X7C3_9SPHN</name>
<sequence>MAAQTSAVLRGAARLAGRILAWVALATGLFMAAAWIGSAIPRNADWREPDRGVPIMLETNGVHTAIVMPLVTAQKDWRADFPATDLPPGAAGQPYTHVSVSWGERQVFLHTPTWADLSPGTALSAAVGGDGLLHVAHYVRPAPDDHARVLRLRPGEYARLVRRIESQVLPPARRTVHRGYTDRDVFYDAPGTYHLGNTCNQWTSDTLAAAGARTGLWTPFAGGVMKWVPQVAVIPAKAGIARRQAER</sequence>
<accession>A0A0G3X7C3</accession>
<dbReference type="STRING" id="543877.AM2010_1403"/>
<keyword evidence="3" id="KW-1185">Reference proteome</keyword>